<dbReference type="InterPro" id="IPR036259">
    <property type="entry name" value="MFS_trans_sf"/>
</dbReference>
<feature type="domain" description="Nodulin-like" evidence="7">
    <location>
        <begin position="2"/>
        <end position="236"/>
    </location>
</feature>
<reference evidence="9" key="1">
    <citation type="submission" date="2022-12" db="EMBL/GenBank/DDBJ databases">
        <title>Draft genome assemblies for two species of Escallonia (Escalloniales).</title>
        <authorList>
            <person name="Chanderbali A."/>
            <person name="Dervinis C."/>
            <person name="Anghel I."/>
            <person name="Soltis D."/>
            <person name="Soltis P."/>
            <person name="Zapata F."/>
        </authorList>
    </citation>
    <scope>NUCLEOTIDE SEQUENCE</scope>
    <source>
        <strain evidence="9">UCBG92.1500</strain>
        <tissue evidence="9">Leaf</tissue>
    </source>
</reference>
<dbReference type="InterPro" id="IPR056555">
    <property type="entry name" value="NFD4_C"/>
</dbReference>
<feature type="transmembrane region" description="Helical" evidence="6">
    <location>
        <begin position="362"/>
        <end position="381"/>
    </location>
</feature>
<protein>
    <recommendedName>
        <fullName evidence="11">Nodulin-like domain-containing protein</fullName>
    </recommendedName>
</protein>
<keyword evidence="2 6" id="KW-0812">Transmembrane</keyword>
<feature type="transmembrane region" description="Helical" evidence="6">
    <location>
        <begin position="387"/>
        <end position="406"/>
    </location>
</feature>
<feature type="transmembrane region" description="Helical" evidence="6">
    <location>
        <begin position="55"/>
        <end position="76"/>
    </location>
</feature>
<accession>A0AA88RB82</accession>
<evidence type="ECO:0000256" key="5">
    <source>
        <dbReference type="ARBA" id="ARBA00044504"/>
    </source>
</evidence>
<proteinExistence type="inferred from homology"/>
<comment type="subcellular location">
    <subcellularLocation>
        <location evidence="1">Membrane</location>
        <topology evidence="1">Multi-pass membrane protein</topology>
    </subcellularLocation>
</comment>
<evidence type="ECO:0000256" key="3">
    <source>
        <dbReference type="ARBA" id="ARBA00022989"/>
    </source>
</evidence>
<gene>
    <name evidence="9" type="ORF">RJ640_015248</name>
</gene>
<dbReference type="Pfam" id="PF23262">
    <property type="entry name" value="NFD4_C"/>
    <property type="match status" value="1"/>
</dbReference>
<keyword evidence="4 6" id="KW-0472">Membrane</keyword>
<keyword evidence="10" id="KW-1185">Reference proteome</keyword>
<keyword evidence="3 6" id="KW-1133">Transmembrane helix</keyword>
<dbReference type="SUPFAM" id="SSF103473">
    <property type="entry name" value="MFS general substrate transporter"/>
    <property type="match status" value="1"/>
</dbReference>
<dbReference type="CDD" id="cd17354">
    <property type="entry name" value="MFS_Mch1p_like"/>
    <property type="match status" value="1"/>
</dbReference>
<feature type="transmembrane region" description="Helical" evidence="6">
    <location>
        <begin position="150"/>
        <end position="170"/>
    </location>
</feature>
<dbReference type="PANTHER" id="PTHR21576:SF29">
    <property type="entry name" value="NODULIN-LIKE DOMAIN-CONTAINING PROTEIN"/>
    <property type="match status" value="1"/>
</dbReference>
<dbReference type="AlphaFoldDB" id="A0AA88RB82"/>
<dbReference type="InterPro" id="IPR010658">
    <property type="entry name" value="Nodulin-like"/>
</dbReference>
<feature type="transmembrane region" description="Helical" evidence="6">
    <location>
        <begin position="331"/>
        <end position="350"/>
    </location>
</feature>
<evidence type="ECO:0000313" key="9">
    <source>
        <dbReference type="EMBL" id="KAK2978815.1"/>
    </source>
</evidence>
<dbReference type="Proteomes" id="UP001187471">
    <property type="component" value="Unassembled WGS sequence"/>
</dbReference>
<dbReference type="EMBL" id="JAVXUO010001822">
    <property type="protein sequence ID" value="KAK2978815.1"/>
    <property type="molecule type" value="Genomic_DNA"/>
</dbReference>
<dbReference type="PANTHER" id="PTHR21576">
    <property type="entry name" value="UNCHARACTERIZED NODULIN-LIKE PROTEIN"/>
    <property type="match status" value="1"/>
</dbReference>
<feature type="transmembrane region" description="Helical" evidence="6">
    <location>
        <begin position="284"/>
        <end position="311"/>
    </location>
</feature>
<organism evidence="9 10">
    <name type="scientific">Escallonia rubra</name>
    <dbReference type="NCBI Taxonomy" id="112253"/>
    <lineage>
        <taxon>Eukaryota</taxon>
        <taxon>Viridiplantae</taxon>
        <taxon>Streptophyta</taxon>
        <taxon>Embryophyta</taxon>
        <taxon>Tracheophyta</taxon>
        <taxon>Spermatophyta</taxon>
        <taxon>Magnoliopsida</taxon>
        <taxon>eudicotyledons</taxon>
        <taxon>Gunneridae</taxon>
        <taxon>Pentapetalae</taxon>
        <taxon>asterids</taxon>
        <taxon>campanulids</taxon>
        <taxon>Escalloniales</taxon>
        <taxon>Escalloniaceae</taxon>
        <taxon>Escallonia</taxon>
    </lineage>
</organism>
<comment type="similarity">
    <text evidence="5">Belongs to the major facilitator superfamily. Phosphate:H(+) symporter (TC 2.A.1.9) family.</text>
</comment>
<evidence type="ECO:0008006" key="11">
    <source>
        <dbReference type="Google" id="ProtNLM"/>
    </source>
</evidence>
<dbReference type="Pfam" id="PF06813">
    <property type="entry name" value="Nodulin-like"/>
    <property type="match status" value="1"/>
</dbReference>
<feature type="transmembrane region" description="Helical" evidence="6">
    <location>
        <begin position="476"/>
        <end position="496"/>
    </location>
</feature>
<feature type="domain" description="NFD4 C-terminal" evidence="8">
    <location>
        <begin position="303"/>
        <end position="503"/>
    </location>
</feature>
<sequence>MVGAGGTYIFGIYSREIKTSLGYDQTTLNLLGFFKDLGANIGVLPGLIAEITPTWFLLLIGSAMNFVGFFIIWLAVTGKIAKPKVWQMCFYICLGSNSQNFSNTGALVTCVKNFPENRGALLGLLKGFAGLSGAIMTQIYLALYGNDSQSLILLIGWLPAAISIVFVYTIREIKVVRQPNELRVFYNFLYASIMLALFLMAITIAQKLVPFSRAAYAVSGSTVVCALLFAPLFISIREELALWNQNKHNTVEWKSTPSQVEERSEVSCFEDIFNKPPRGDDYTILQAVLSVDMLILLIATVCGLGSSLSAVDNMGQIGESLGYPKKTTQTFVSLLSIWNYFGRIFAGFVSEKLLLRYKFPRPLMTTLVLFLSCIGYLLIAFPVPGSVYVASIIIGFSFGAHFPLLSAIISELFGLKHYATLFNVGQLASPIGSYLLNVKITGFLYDQEALKELAEKNMQRSSVKELTCIGTHCYRLSFSILAAVSCFGALASLILVMRTREFYKGDIYKKFREEAQAAEVEMDARHREGESI</sequence>
<evidence type="ECO:0000256" key="4">
    <source>
        <dbReference type="ARBA" id="ARBA00023136"/>
    </source>
</evidence>
<evidence type="ECO:0000256" key="2">
    <source>
        <dbReference type="ARBA" id="ARBA00022692"/>
    </source>
</evidence>
<feature type="transmembrane region" description="Helical" evidence="6">
    <location>
        <begin position="182"/>
        <end position="202"/>
    </location>
</feature>
<evidence type="ECO:0000259" key="7">
    <source>
        <dbReference type="Pfam" id="PF06813"/>
    </source>
</evidence>
<feature type="transmembrane region" description="Helical" evidence="6">
    <location>
        <begin position="214"/>
        <end position="234"/>
    </location>
</feature>
<name>A0AA88RB82_9ASTE</name>
<evidence type="ECO:0000313" key="10">
    <source>
        <dbReference type="Proteomes" id="UP001187471"/>
    </source>
</evidence>
<dbReference type="GO" id="GO:0016020">
    <property type="term" value="C:membrane"/>
    <property type="evidence" value="ECO:0007669"/>
    <property type="project" value="UniProtKB-SubCell"/>
</dbReference>
<evidence type="ECO:0000256" key="6">
    <source>
        <dbReference type="SAM" id="Phobius"/>
    </source>
</evidence>
<dbReference type="Gene3D" id="1.20.1250.20">
    <property type="entry name" value="MFS general substrate transporter like domains"/>
    <property type="match status" value="1"/>
</dbReference>
<comment type="caution">
    <text evidence="9">The sequence shown here is derived from an EMBL/GenBank/DDBJ whole genome shotgun (WGS) entry which is preliminary data.</text>
</comment>
<evidence type="ECO:0000259" key="8">
    <source>
        <dbReference type="Pfam" id="PF23262"/>
    </source>
</evidence>
<evidence type="ECO:0000256" key="1">
    <source>
        <dbReference type="ARBA" id="ARBA00004141"/>
    </source>
</evidence>
<feature type="transmembrane region" description="Helical" evidence="6">
    <location>
        <begin position="121"/>
        <end position="144"/>
    </location>
</feature>